<dbReference type="PANTHER" id="PTHR15922">
    <property type="entry name" value="NEUROBLASTOMA-AMPLIFIED SEQUENCE"/>
    <property type="match status" value="1"/>
</dbReference>
<organism evidence="3 4">
    <name type="scientific">Trichuris suis</name>
    <name type="common">pig whipworm</name>
    <dbReference type="NCBI Taxonomy" id="68888"/>
    <lineage>
        <taxon>Eukaryota</taxon>
        <taxon>Metazoa</taxon>
        <taxon>Ecdysozoa</taxon>
        <taxon>Nematoda</taxon>
        <taxon>Enoplea</taxon>
        <taxon>Dorylaimia</taxon>
        <taxon>Trichinellida</taxon>
        <taxon>Trichuridae</taxon>
        <taxon>Trichuris</taxon>
    </lineage>
</organism>
<dbReference type="Pfam" id="PF15492">
    <property type="entry name" value="Nbas_N"/>
    <property type="match status" value="1"/>
</dbReference>
<evidence type="ECO:0000313" key="3">
    <source>
        <dbReference type="EMBL" id="KFD56175.1"/>
    </source>
</evidence>
<dbReference type="GO" id="GO:0070939">
    <property type="term" value="C:Dsl1/NZR complex"/>
    <property type="evidence" value="ECO:0007669"/>
    <property type="project" value="TreeGrafter"/>
</dbReference>
<proteinExistence type="predicted"/>
<keyword evidence="4" id="KW-1185">Reference proteome</keyword>
<evidence type="ECO:0000256" key="1">
    <source>
        <dbReference type="SAM" id="MobiDB-lite"/>
    </source>
</evidence>
<evidence type="ECO:0000259" key="2">
    <source>
        <dbReference type="Pfam" id="PF15492"/>
    </source>
</evidence>
<dbReference type="Proteomes" id="UP000030764">
    <property type="component" value="Unassembled WGS sequence"/>
</dbReference>
<feature type="region of interest" description="Disordered" evidence="1">
    <location>
        <begin position="1782"/>
        <end position="1811"/>
    </location>
</feature>
<reference evidence="3 4" key="1">
    <citation type="journal article" date="2014" name="Nat. Genet.">
        <title>Genome and transcriptome of the porcine whipworm Trichuris suis.</title>
        <authorList>
            <person name="Jex A.R."/>
            <person name="Nejsum P."/>
            <person name="Schwarz E.M."/>
            <person name="Hu L."/>
            <person name="Young N.D."/>
            <person name="Hall R.S."/>
            <person name="Korhonen P.K."/>
            <person name="Liao S."/>
            <person name="Thamsborg S."/>
            <person name="Xia J."/>
            <person name="Xu P."/>
            <person name="Wang S."/>
            <person name="Scheerlinck J.P."/>
            <person name="Hofmann A."/>
            <person name="Sternberg P.W."/>
            <person name="Wang J."/>
            <person name="Gasser R.B."/>
        </authorList>
    </citation>
    <scope>NUCLEOTIDE SEQUENCE [LARGE SCALE GENOMIC DNA]</scope>
    <source>
        <strain evidence="3">DCEP-RM93M</strain>
    </source>
</reference>
<accession>A0A085MG29</accession>
<dbReference type="GO" id="GO:0006890">
    <property type="term" value="P:retrograde vesicle-mediated transport, Golgi to endoplasmic reticulum"/>
    <property type="evidence" value="ECO:0007669"/>
    <property type="project" value="TreeGrafter"/>
</dbReference>
<dbReference type="InterPro" id="IPR029145">
    <property type="entry name" value="NBAS_N"/>
</dbReference>
<feature type="domain" description="Neuroblastoma-amplified sequence N-terminal" evidence="2">
    <location>
        <begin position="57"/>
        <end position="253"/>
    </location>
</feature>
<protein>
    <recommendedName>
        <fullName evidence="2">Neuroblastoma-amplified sequence N-terminal domain-containing protein</fullName>
    </recommendedName>
</protein>
<dbReference type="EMBL" id="KL363195">
    <property type="protein sequence ID" value="KFD56175.1"/>
    <property type="molecule type" value="Genomic_DNA"/>
</dbReference>
<dbReference type="GO" id="GO:0000149">
    <property type="term" value="F:SNARE binding"/>
    <property type="evidence" value="ECO:0007669"/>
    <property type="project" value="TreeGrafter"/>
</dbReference>
<gene>
    <name evidence="3" type="ORF">M513_02953</name>
</gene>
<dbReference type="PANTHER" id="PTHR15922:SF2">
    <property type="entry name" value="NBAS SUBUNIT OF NRZ TETHERING COMPLEX"/>
    <property type="match status" value="1"/>
</dbReference>
<sequence>METSLCELVQHSTWMDLQDVHEMDHGQTFLPGFLKSFATDRTLTAIIYAKNKSCRSQLASIENVTVYFVTPSWRSVLQDEFPQWCRLQWSSNNDLLFLARSKPVIDAFDCRANYVFGIKLEQPSVVFNAALAISSMYCQKWEEKKWTDRLFILQYNGCLRCYKIGFSKGYSAVFSVQLSSVVAGPFTFILGSPKASLFVVASAFATPKFAADETTGHQFGLTIWRNVEQEPYMVPFSQDDKEPRSLTQSKSLFLGDMFSSRGFIVDLSMNVSETMLAFLTSMNDIYVCTFPSLRICNFFPANSVSGPKDKAGQHPLISPLAVDWWSSKELVVLFDNGSVISQQWDQKEDVFSWRNCLHTFDYHSQRVDGNVGQQFYIETWKAFEGDVSLPLAPSIPSLIFKLPYCYAKWLMYIFFGGSSSPTDLATYAVNCTLWEMKSVNPVELITKKLQDDDFENASLIAEHSNLSIMKICKNLWRNRDVKVDAINKYLIHIDDKKWVLHECLVKPADHPDQWLRLLEYGITLSMDMHLATQSDVSPYLKPLCKLSRRWIMLKDALEIGWLSENAVALHPERMRMISSLNPLSFAIRMAMQGDCTAVDTLLCRHRKLLNRYWFYLLGCVHFSVKVKNMQTLLPIANDALKERASNPREFPVGSKEVDFSDWALFGPKLKSDEDLFAAFPCETKLPSPFIDTELPDRKSIVEWYLWRCSAVEKYTGWPDYCLQLLNFAICEGGLKELIASRYEYYLVTVLVYDSSYKELTHSTFVELNPVEVASQLLRPYLDSAKLPEQFKRLILPYFEYCQREHGVDIIQVLRKLLAVESQKSLRTVCSLLCPADECILSLFDSCPEEYIFLLNDCLCLCEDIVNVDDVSKLLLSAENIQSRFGAVSNDHRHLLTLMRNQLEAYRILQAADQQYTFHQLETMRRDSGECEKLLQKVVQSAMPEVATGGHNGLNAAIETAHDFVRYGRLNIEPGMVVSLFAKEMLFSGDGKLLDEVEAIIQTDPTEDPSSPFLLGCLKKVPYGQACSLVLEATRVYANQAGDKAFKNLALKCIGLMKCRSNDLEREYCFLQALPILSKLGISDSPEYLRPIVCEGDLIGYILKEIPDAYKSLDDIQLLATLLFPNMDARERVAVVSIRCAEQAVRLGDMVHIVVYCNRIVRENWKSGWHVCHLAAQKLLSGGRCPDLKDDFRQECARQFLEFAILNGQVPYLENIIRDFERVSASLNYIKTTESDKLEHLGRILFCCSPETSSSVEGSETENNGETQDLLKLESEVAGSSLPLMEGKVNKMRTLIRSIGVQAILKDPTMAASILLSLPTSEDVVFCLQPHFHRADVVAFAIYIMSLRLVMKHADETLTARKLLQFDPVSVIEFVLNCDALNDSEEVSVIRTWLDDIDALNVRFTLDKTHPEMDSEKFLTDEDYRRETILGLALSTEKGNYETAVHLAEKFSVSVWDVQMDHLEYILTDSGLQPDEIMAHVKELNLLDKLARRPEDFVARMEQNVFSMLDGNDYDRLQLYYAILKLCGQLVADDKMPRALSDASQYRMILQNLKQHWIEVDFVKLLSSQPDDLTVLLPCLTAKNFLLVAKLIMKLPGKDITMDHMLVVWALKTFLESCKKASTEESIAICGKTLDKLSDSGFLSFVRKVLFSDVVATELSKTKFNHDSFTKAIEKYAMSKDRSDSTMHILRTYLTFSSNVEALLAKVPSNMRVYVDTQIRPCAGDAEKAESILLEWLKDKGKKDIAKIALPIFSASGSSGAIEESNSVASKIEANAVCKDGRITPEQSEQKTEHHILGETSSGDEKESDKAKDRSFAKTKDSLLFASLVNEKDLRDLPLQGECLKKLVSEMKNTDQVEALIDFFATFREKCIQSPDCDRSLYSDLFATFLDRAFKIHQRSSWPVFRSFVAKLVFTDCFDEEVSQLFYKILMEQKLFDHAALFAIWFETDESQIIEILKEGSKENFTWCSEVITAVIKKKLVPRITRTLFFDSLASFCCSEVQTVSEDQFDDLVGSVLCQLHEAGLEGELELLLLTLNSISDSVLVSFDSAGATFRLTRMYCNHLRTQSILSSQ</sequence>
<evidence type="ECO:0000313" key="4">
    <source>
        <dbReference type="Proteomes" id="UP000030764"/>
    </source>
</evidence>
<name>A0A085MG29_9BILA</name>